<evidence type="ECO:0000313" key="1">
    <source>
        <dbReference type="EMBL" id="KAJ3550217.1"/>
    </source>
</evidence>
<organism evidence="1 2">
    <name type="scientific">Fusarium decemcellulare</name>
    <dbReference type="NCBI Taxonomy" id="57161"/>
    <lineage>
        <taxon>Eukaryota</taxon>
        <taxon>Fungi</taxon>
        <taxon>Dikarya</taxon>
        <taxon>Ascomycota</taxon>
        <taxon>Pezizomycotina</taxon>
        <taxon>Sordariomycetes</taxon>
        <taxon>Hypocreomycetidae</taxon>
        <taxon>Hypocreales</taxon>
        <taxon>Nectriaceae</taxon>
        <taxon>Fusarium</taxon>
        <taxon>Fusarium decemcellulare species complex</taxon>
    </lineage>
</organism>
<evidence type="ECO:0000313" key="2">
    <source>
        <dbReference type="Proteomes" id="UP001148629"/>
    </source>
</evidence>
<dbReference type="Proteomes" id="UP001148629">
    <property type="component" value="Unassembled WGS sequence"/>
</dbReference>
<dbReference type="EMBL" id="JANRMS010000005">
    <property type="protein sequence ID" value="KAJ3550217.1"/>
    <property type="molecule type" value="Genomic_DNA"/>
</dbReference>
<keyword evidence="2" id="KW-1185">Reference proteome</keyword>
<proteinExistence type="predicted"/>
<reference evidence="1" key="1">
    <citation type="submission" date="2022-08" db="EMBL/GenBank/DDBJ databases">
        <title>Genome Sequence of Fusarium decemcellulare.</title>
        <authorList>
            <person name="Buettner E."/>
        </authorList>
    </citation>
    <scope>NUCLEOTIDE SEQUENCE</scope>
    <source>
        <strain evidence="1">Babe19</strain>
    </source>
</reference>
<gene>
    <name evidence="1" type="ORF">NM208_g105</name>
</gene>
<sequence length="224" mass="24778">MITPIQGLTTIYTQLDTQARAIIGACILNKASSWRPHAAAIDDRGNGNLQTVTEAISQLERLYNCFVQAMPTSESVESKPYDRSQLLAKYRKQLQTWDLNFDRLTSSPDRPGFTKALHLRRLLAGAYLEMKLNRGGDSGYYQQWVNDILNFAQEIVQDPGSPETTVAFTPVGGLVEALYFVATEAQDDGIKMKAIGLLEKYPIIEGLWGSSIARAALNGEAVSY</sequence>
<name>A0ACC1T0I1_9HYPO</name>
<protein>
    <submittedName>
        <fullName evidence="1">Uncharacterized protein</fullName>
    </submittedName>
</protein>
<comment type="caution">
    <text evidence="1">The sequence shown here is derived from an EMBL/GenBank/DDBJ whole genome shotgun (WGS) entry which is preliminary data.</text>
</comment>
<accession>A0ACC1T0I1</accession>